<accession>A0A7I8IWJ8</accession>
<evidence type="ECO:0000313" key="3">
    <source>
        <dbReference type="Proteomes" id="UP001189122"/>
    </source>
</evidence>
<reference evidence="2 3" key="1">
    <citation type="submission" date="2019-12" db="EMBL/GenBank/DDBJ databases">
        <authorList>
            <person name="Scholz U."/>
            <person name="Mascher M."/>
            <person name="Fiebig A."/>
        </authorList>
    </citation>
    <scope>NUCLEOTIDE SEQUENCE</scope>
</reference>
<dbReference type="EMBL" id="CACRZD030000006">
    <property type="protein sequence ID" value="CAA6662141.1"/>
    <property type="molecule type" value="Genomic_DNA"/>
</dbReference>
<feature type="compositionally biased region" description="Polar residues" evidence="1">
    <location>
        <begin position="21"/>
        <end position="32"/>
    </location>
</feature>
<dbReference type="Proteomes" id="UP001189122">
    <property type="component" value="Unassembled WGS sequence"/>
</dbReference>
<proteinExistence type="predicted"/>
<evidence type="ECO:0000256" key="1">
    <source>
        <dbReference type="SAM" id="MobiDB-lite"/>
    </source>
</evidence>
<dbReference type="EMBL" id="LR743593">
    <property type="protein sequence ID" value="CAA2622495.1"/>
    <property type="molecule type" value="Genomic_DNA"/>
</dbReference>
<gene>
    <name evidence="2" type="ORF">SI7747_06008534</name>
</gene>
<protein>
    <submittedName>
        <fullName evidence="2">Uncharacterized protein</fullName>
    </submittedName>
</protein>
<feature type="region of interest" description="Disordered" evidence="1">
    <location>
        <begin position="1"/>
        <end position="32"/>
    </location>
</feature>
<keyword evidence="3" id="KW-1185">Reference proteome</keyword>
<name>A0A7I8IWJ8_SPIIN</name>
<organism evidence="2">
    <name type="scientific">Spirodela intermedia</name>
    <name type="common">Intermediate duckweed</name>
    <dbReference type="NCBI Taxonomy" id="51605"/>
    <lineage>
        <taxon>Eukaryota</taxon>
        <taxon>Viridiplantae</taxon>
        <taxon>Streptophyta</taxon>
        <taxon>Embryophyta</taxon>
        <taxon>Tracheophyta</taxon>
        <taxon>Spermatophyta</taxon>
        <taxon>Magnoliopsida</taxon>
        <taxon>Liliopsida</taxon>
        <taxon>Araceae</taxon>
        <taxon>Lemnoideae</taxon>
        <taxon>Spirodela</taxon>
    </lineage>
</organism>
<dbReference type="AlphaFoldDB" id="A0A7I8IWJ8"/>
<sequence>MTVIGHLLRPSNSWPGRVPPSDQSMQTTCRRN</sequence>
<evidence type="ECO:0000313" key="2">
    <source>
        <dbReference type="EMBL" id="CAA2622495.1"/>
    </source>
</evidence>